<dbReference type="PANTHER" id="PTHR46034">
    <property type="match status" value="1"/>
</dbReference>
<sequence>MVAAPLPHHLPTAAAAPFPILIALRAWVSVTGSRPRALDPCRADTAVADSLGYIHVVRPSSRSSSRCRVALHRRLAGHQHSSSRCVGSGAASREPTGSPFPIAPELGSGLPKGHISYVRNIKEGLPLFLFNYDDRRLYGIYEAAGNGKFCPKSNAWSHDSKGKTSYPAQVAMRLRVWCFPLAENQFRNAIIANYYQNTPGVPGQKLHFLTPTNVHGRELVLSPGWAPEFEGNDNLKSENVVKSYADILKKNKFEEVRTRDVDTEHVSSGNESSGGFNELDCQYTSPEREDYALSDKVVPVKQQQYPDQQEKILFCLVLSQHISISSSCCWVGFNFTALYPCMFKCGRSRNVV</sequence>
<accession>A0A811R4L2</accession>
<name>A0A811R4L2_9POAL</name>
<dbReference type="PANTHER" id="PTHR46034:SF23">
    <property type="entry name" value="DCD (DEVELOPMENT AND CELL DEATH) DOMAIN PROTEIN"/>
    <property type="match status" value="1"/>
</dbReference>
<comment type="caution">
    <text evidence="2">The sequence shown here is derived from an EMBL/GenBank/DDBJ whole genome shotgun (WGS) entry which is preliminary data.</text>
</comment>
<evidence type="ECO:0000313" key="2">
    <source>
        <dbReference type="EMBL" id="CAD6265004.1"/>
    </source>
</evidence>
<dbReference type="Pfam" id="PF10539">
    <property type="entry name" value="Dev_Cell_Death"/>
    <property type="match status" value="1"/>
</dbReference>
<protein>
    <recommendedName>
        <fullName evidence="1">DCD domain-containing protein</fullName>
    </recommendedName>
</protein>
<dbReference type="InterPro" id="IPR044832">
    <property type="entry name" value="NRP-like"/>
</dbReference>
<proteinExistence type="predicted"/>
<dbReference type="SMART" id="SM00767">
    <property type="entry name" value="DCD"/>
    <property type="match status" value="1"/>
</dbReference>
<dbReference type="PROSITE" id="PS51222">
    <property type="entry name" value="DCD"/>
    <property type="match status" value="1"/>
</dbReference>
<evidence type="ECO:0000259" key="1">
    <source>
        <dbReference type="PROSITE" id="PS51222"/>
    </source>
</evidence>
<dbReference type="OrthoDB" id="45365at2759"/>
<dbReference type="GO" id="GO:0034976">
    <property type="term" value="P:response to endoplasmic reticulum stress"/>
    <property type="evidence" value="ECO:0007669"/>
    <property type="project" value="InterPro"/>
</dbReference>
<organism evidence="2 3">
    <name type="scientific">Miscanthus lutarioriparius</name>
    <dbReference type="NCBI Taxonomy" id="422564"/>
    <lineage>
        <taxon>Eukaryota</taxon>
        <taxon>Viridiplantae</taxon>
        <taxon>Streptophyta</taxon>
        <taxon>Embryophyta</taxon>
        <taxon>Tracheophyta</taxon>
        <taxon>Spermatophyta</taxon>
        <taxon>Magnoliopsida</taxon>
        <taxon>Liliopsida</taxon>
        <taxon>Poales</taxon>
        <taxon>Poaceae</taxon>
        <taxon>PACMAD clade</taxon>
        <taxon>Panicoideae</taxon>
        <taxon>Andropogonodae</taxon>
        <taxon>Andropogoneae</taxon>
        <taxon>Saccharinae</taxon>
        <taxon>Miscanthus</taxon>
    </lineage>
</organism>
<reference evidence="2" key="1">
    <citation type="submission" date="2020-10" db="EMBL/GenBank/DDBJ databases">
        <authorList>
            <person name="Han B."/>
            <person name="Lu T."/>
            <person name="Zhao Q."/>
            <person name="Huang X."/>
            <person name="Zhao Y."/>
        </authorList>
    </citation>
    <scope>NUCLEOTIDE SEQUENCE</scope>
</reference>
<dbReference type="AlphaFoldDB" id="A0A811R4L2"/>
<feature type="domain" description="DCD" evidence="1">
    <location>
        <begin position="85"/>
        <end position="223"/>
    </location>
</feature>
<gene>
    <name evidence="2" type="ORF">NCGR_LOCUS48309</name>
</gene>
<dbReference type="Proteomes" id="UP000604825">
    <property type="component" value="Unassembled WGS sequence"/>
</dbReference>
<evidence type="ECO:0000313" key="3">
    <source>
        <dbReference type="Proteomes" id="UP000604825"/>
    </source>
</evidence>
<dbReference type="InterPro" id="IPR013989">
    <property type="entry name" value="Dev_and_cell_death_domain"/>
</dbReference>
<dbReference type="EMBL" id="CAJGYO010000013">
    <property type="protein sequence ID" value="CAD6265004.1"/>
    <property type="molecule type" value="Genomic_DNA"/>
</dbReference>
<keyword evidence="3" id="KW-1185">Reference proteome</keyword>